<dbReference type="PROSITE" id="PS50102">
    <property type="entry name" value="RRM"/>
    <property type="match status" value="1"/>
</dbReference>
<dbReference type="InterPro" id="IPR012677">
    <property type="entry name" value="Nucleotide-bd_a/b_plait_sf"/>
</dbReference>
<dbReference type="PANTHER" id="PTHR14738:SF32">
    <property type="entry name" value="RNA BINDING (RRM_RBD_RNP MOTIFS) FAMILY PROTEIN"/>
    <property type="match status" value="1"/>
</dbReference>
<dbReference type="AlphaFoldDB" id="A0A444Y1L3"/>
<sequence>MGSVDRDGDRAFKANFTADGAAKLKESVKEKLKEFMGEYTDDTLVEYVIVLLRNGRKKDEARNELNVFLGDDSDSFVSWLWDHLELHLGSYVQPKELLNEASKKKLTSEVQSEELERGKSDKLSRSRHNKDWKGLVRGEAEPPPIRSCVVDTTHVEDKSQSRIHRGERSLSPKSPVQKKRGRADEPQWTKRDAGSQMNIAAPRRLLQFAVRDAVATSRPSSLGSSVEPSLKRLRSVVSTSIGETSLVERPQRIQSASKVANPMAPVLKAVADAAKDVIKYRSSRSVFDRLGRGMDPSDDNNPPEDNYQNQEHDQSLFLRTSDYIGQSNETMVERETGFPYDSTSDNEGFDDVNVMGHRVTGASRNRGNDSLMLQYSVAKNAEDGLRLKCNREQEQISGAPNTSHKIVNISVNVNTWKPPHYHEPREVKEIDGYNTMDSKIGAPRTGLRLVKENASTLKTSNGIVNAAPDVQKESNKAQFSSGLSASGRPSEDADSRTIFISNVHFAATKDGLSRHFNKFGEVLKVVILTDAATGQPKGAAYVEFMRKEAAESALSLDGTSYLSRILKVVKKSAAPQEPSLTMTWPRVVRGSPFPAARFSRLPFARGIPGAFRARPPAKLGARSLQWKRDAGGQSDNGTSSSGNTSQPASRGLTYVRTESKPQSNLGTTT</sequence>
<evidence type="ECO:0000313" key="4">
    <source>
        <dbReference type="EMBL" id="RYQ95828.1"/>
    </source>
</evidence>
<dbReference type="GO" id="GO:0043488">
    <property type="term" value="P:regulation of mRNA stability"/>
    <property type="evidence" value="ECO:0007669"/>
    <property type="project" value="InterPro"/>
</dbReference>
<evidence type="ECO:0000313" key="5">
    <source>
        <dbReference type="Proteomes" id="UP000289738"/>
    </source>
</evidence>
<evidence type="ECO:0000256" key="2">
    <source>
        <dbReference type="SAM" id="MobiDB-lite"/>
    </source>
</evidence>
<feature type="compositionally biased region" description="Basic and acidic residues" evidence="2">
    <location>
        <begin position="114"/>
        <end position="140"/>
    </location>
</feature>
<evidence type="ECO:0000256" key="1">
    <source>
        <dbReference type="PROSITE-ProRule" id="PRU00176"/>
    </source>
</evidence>
<dbReference type="Pfam" id="PF00076">
    <property type="entry name" value="RRM_1"/>
    <property type="match status" value="1"/>
</dbReference>
<dbReference type="SUPFAM" id="SSF54928">
    <property type="entry name" value="RNA-binding domain, RBD"/>
    <property type="match status" value="1"/>
</dbReference>
<organism evidence="4 5">
    <name type="scientific">Arachis hypogaea</name>
    <name type="common">Peanut</name>
    <dbReference type="NCBI Taxonomy" id="3818"/>
    <lineage>
        <taxon>Eukaryota</taxon>
        <taxon>Viridiplantae</taxon>
        <taxon>Streptophyta</taxon>
        <taxon>Embryophyta</taxon>
        <taxon>Tracheophyta</taxon>
        <taxon>Spermatophyta</taxon>
        <taxon>Magnoliopsida</taxon>
        <taxon>eudicotyledons</taxon>
        <taxon>Gunneridae</taxon>
        <taxon>Pentapetalae</taxon>
        <taxon>rosids</taxon>
        <taxon>fabids</taxon>
        <taxon>Fabales</taxon>
        <taxon>Fabaceae</taxon>
        <taxon>Papilionoideae</taxon>
        <taxon>50 kb inversion clade</taxon>
        <taxon>dalbergioids sensu lato</taxon>
        <taxon>Dalbergieae</taxon>
        <taxon>Pterocarpus clade</taxon>
        <taxon>Arachis</taxon>
    </lineage>
</organism>
<dbReference type="SMR" id="A0A444Y1L3"/>
<dbReference type="PANTHER" id="PTHR14738">
    <property type="entry name" value="ZINC FINGER CCCH DOMAIN-CONTAINING PROTEIN 14"/>
    <property type="match status" value="1"/>
</dbReference>
<dbReference type="OrthoDB" id="4726at2759"/>
<dbReference type="Gramene" id="arahy.Tifrunner.gnm2.ann2.Ah18g341000.1">
    <property type="protein sequence ID" value="arahy.Tifrunner.gnm2.ann2.Ah18g341000.1-CDS"/>
    <property type="gene ID" value="arahy.Tifrunner.gnm2.ann2.Ah18g341000"/>
</dbReference>
<dbReference type="InterPro" id="IPR002483">
    <property type="entry name" value="PWI_dom"/>
</dbReference>
<gene>
    <name evidence="4" type="ORF">Ahy_B08g091213</name>
</gene>
<keyword evidence="5" id="KW-1185">Reference proteome</keyword>
<dbReference type="GO" id="GO:0005634">
    <property type="term" value="C:nucleus"/>
    <property type="evidence" value="ECO:0007669"/>
    <property type="project" value="TreeGrafter"/>
</dbReference>
<feature type="domain" description="RRM" evidence="3">
    <location>
        <begin position="496"/>
        <end position="573"/>
    </location>
</feature>
<feature type="compositionally biased region" description="Low complexity" evidence="2">
    <location>
        <begin position="631"/>
        <end position="646"/>
    </location>
</feature>
<dbReference type="STRING" id="3818.A0A444Y1L3"/>
<dbReference type="InterPro" id="IPR000504">
    <property type="entry name" value="RRM_dom"/>
</dbReference>
<feature type="compositionally biased region" description="Basic and acidic residues" evidence="2">
    <location>
        <begin position="182"/>
        <end position="193"/>
    </location>
</feature>
<dbReference type="Pfam" id="PF01480">
    <property type="entry name" value="PWI"/>
    <property type="match status" value="1"/>
</dbReference>
<keyword evidence="1" id="KW-0694">RNA-binding</keyword>
<dbReference type="InterPro" id="IPR040366">
    <property type="entry name" value="Nab2/ZC3H14"/>
</dbReference>
<proteinExistence type="predicted"/>
<dbReference type="Gene3D" id="3.30.70.330">
    <property type="match status" value="1"/>
</dbReference>
<comment type="caution">
    <text evidence="4">The sequence shown here is derived from an EMBL/GenBank/DDBJ whole genome shotgun (WGS) entry which is preliminary data.</text>
</comment>
<dbReference type="FunFam" id="1.20.1390.10:FF:000005">
    <property type="entry name" value="RNA binding (RRM/RBD/RNP motifs) family protein"/>
    <property type="match status" value="1"/>
</dbReference>
<dbReference type="InterPro" id="IPR035979">
    <property type="entry name" value="RBD_domain_sf"/>
</dbReference>
<dbReference type="GO" id="GO:0008143">
    <property type="term" value="F:poly(A) binding"/>
    <property type="evidence" value="ECO:0007669"/>
    <property type="project" value="InterPro"/>
</dbReference>
<feature type="region of interest" description="Disordered" evidence="2">
    <location>
        <begin position="288"/>
        <end position="314"/>
    </location>
</feature>
<dbReference type="GO" id="GO:0005737">
    <property type="term" value="C:cytoplasm"/>
    <property type="evidence" value="ECO:0007669"/>
    <property type="project" value="TreeGrafter"/>
</dbReference>
<name>A0A444Y1L3_ARAHY</name>
<feature type="region of interest" description="Disordered" evidence="2">
    <location>
        <begin position="621"/>
        <end position="669"/>
    </location>
</feature>
<accession>A0A444Y1L3</accession>
<dbReference type="EMBL" id="SDMP01000018">
    <property type="protein sequence ID" value="RYQ95828.1"/>
    <property type="molecule type" value="Genomic_DNA"/>
</dbReference>
<feature type="compositionally biased region" description="Basic and acidic residues" evidence="2">
    <location>
        <begin position="153"/>
        <end position="170"/>
    </location>
</feature>
<dbReference type="Gene3D" id="1.20.1390.10">
    <property type="entry name" value="PWI domain"/>
    <property type="match status" value="1"/>
</dbReference>
<protein>
    <recommendedName>
        <fullName evidence="3">RRM domain-containing protein</fullName>
    </recommendedName>
</protein>
<feature type="region of interest" description="Disordered" evidence="2">
    <location>
        <begin position="104"/>
        <end position="193"/>
    </location>
</feature>
<dbReference type="SMART" id="SM00360">
    <property type="entry name" value="RRM"/>
    <property type="match status" value="1"/>
</dbReference>
<dbReference type="Proteomes" id="UP000289738">
    <property type="component" value="Chromosome B08"/>
</dbReference>
<evidence type="ECO:0000259" key="3">
    <source>
        <dbReference type="PROSITE" id="PS50102"/>
    </source>
</evidence>
<feature type="compositionally biased region" description="Polar residues" evidence="2">
    <location>
        <begin position="660"/>
        <end position="669"/>
    </location>
</feature>
<reference evidence="4 5" key="1">
    <citation type="submission" date="2019-01" db="EMBL/GenBank/DDBJ databases">
        <title>Sequencing of cultivated peanut Arachis hypogaea provides insights into genome evolution and oil improvement.</title>
        <authorList>
            <person name="Chen X."/>
        </authorList>
    </citation>
    <scope>NUCLEOTIDE SEQUENCE [LARGE SCALE GENOMIC DNA]</scope>
    <source>
        <strain evidence="5">cv. Fuhuasheng</strain>
        <tissue evidence="4">Leaves</tissue>
    </source>
</reference>